<evidence type="ECO:0000256" key="1">
    <source>
        <dbReference type="SAM" id="MobiDB-lite"/>
    </source>
</evidence>
<feature type="non-terminal residue" evidence="2">
    <location>
        <position position="1"/>
    </location>
</feature>
<feature type="compositionally biased region" description="Acidic residues" evidence="1">
    <location>
        <begin position="18"/>
        <end position="30"/>
    </location>
</feature>
<dbReference type="PANTHER" id="PTHR33170">
    <property type="entry name" value="DUF4283 DOMAIN-CONTAINING PROTEIN-RELATED"/>
    <property type="match status" value="1"/>
</dbReference>
<feature type="compositionally biased region" description="Basic residues" evidence="1">
    <location>
        <begin position="57"/>
        <end position="67"/>
    </location>
</feature>
<feature type="compositionally biased region" description="Basic and acidic residues" evidence="1">
    <location>
        <begin position="281"/>
        <end position="311"/>
    </location>
</feature>
<dbReference type="Gramene" id="TVU04429">
    <property type="protein sequence ID" value="TVU04429"/>
    <property type="gene ID" value="EJB05_50002"/>
</dbReference>
<feature type="compositionally biased region" description="Gly residues" evidence="1">
    <location>
        <begin position="187"/>
        <end position="203"/>
    </location>
</feature>
<keyword evidence="3" id="KW-1185">Reference proteome</keyword>
<feature type="region of interest" description="Disordered" evidence="1">
    <location>
        <begin position="1"/>
        <end position="128"/>
    </location>
</feature>
<name>A0A5J9SZB5_9POAL</name>
<organism evidence="2 3">
    <name type="scientific">Eragrostis curvula</name>
    <name type="common">weeping love grass</name>
    <dbReference type="NCBI Taxonomy" id="38414"/>
    <lineage>
        <taxon>Eukaryota</taxon>
        <taxon>Viridiplantae</taxon>
        <taxon>Streptophyta</taxon>
        <taxon>Embryophyta</taxon>
        <taxon>Tracheophyta</taxon>
        <taxon>Spermatophyta</taxon>
        <taxon>Magnoliopsida</taxon>
        <taxon>Liliopsida</taxon>
        <taxon>Poales</taxon>
        <taxon>Poaceae</taxon>
        <taxon>PACMAD clade</taxon>
        <taxon>Chloridoideae</taxon>
        <taxon>Eragrostideae</taxon>
        <taxon>Eragrostidinae</taxon>
        <taxon>Eragrostis</taxon>
    </lineage>
</organism>
<evidence type="ECO:0000313" key="3">
    <source>
        <dbReference type="Proteomes" id="UP000324897"/>
    </source>
</evidence>
<sequence>MSGDAEAPATPGGKFWSEDSESESEVEDLGFTDPVPEPVRQSSLQEVQLVERGWQKVQKRIRRKKEHVRPSEVPQRKPWRGPLPKPRFSPKQSIGDVIGRAMEQRHAGGSSPAARRSRGHHDPKPARSCIQILNPLPDWPCRLRAGPILKGHTHQGKETRRTQPSTSNKQNLDPQSRRPTYLQAMMAGGGVKGATSGGAGGDGGGEKRRSYVQGYRGNWFKAGRGRGCRSPSPPGQDRVGDLARGGRAHEAIGRGGRGSHNGRGRGRGNRDGSPYANPGRGVDRDAPHRGDDRVARMEEEKPQQADKHRSSELAGENAKKKKKFQLQCTICLEEHHTSKCGLLFGPKPSTTCCGFGAKGEVFFQIPYDKAAPIPKKVTATALVTIVEGEVSAKLVKAELARLILVKWDWVVRPHGNNKYLVTLHHVLLLPTVKCGERGL</sequence>
<reference evidence="2 3" key="1">
    <citation type="journal article" date="2019" name="Sci. Rep.">
        <title>A high-quality genome of Eragrostis curvula grass provides insights into Poaceae evolution and supports new strategies to enhance forage quality.</title>
        <authorList>
            <person name="Carballo J."/>
            <person name="Santos B.A.C.M."/>
            <person name="Zappacosta D."/>
            <person name="Garbus I."/>
            <person name="Selva J.P."/>
            <person name="Gallo C.A."/>
            <person name="Diaz A."/>
            <person name="Albertini E."/>
            <person name="Caccamo M."/>
            <person name="Echenique V."/>
        </authorList>
    </citation>
    <scope>NUCLEOTIDE SEQUENCE [LARGE SCALE GENOMIC DNA]</scope>
    <source>
        <strain evidence="3">cv. Victoria</strain>
        <tissue evidence="2">Leaf</tissue>
    </source>
</reference>
<dbReference type="Proteomes" id="UP000324897">
    <property type="component" value="Unassembled WGS sequence"/>
</dbReference>
<dbReference type="EMBL" id="RWGY01000056">
    <property type="protein sequence ID" value="TVU04429.1"/>
    <property type="molecule type" value="Genomic_DNA"/>
</dbReference>
<gene>
    <name evidence="2" type="ORF">EJB05_50002</name>
</gene>
<dbReference type="AlphaFoldDB" id="A0A5J9SZB5"/>
<evidence type="ECO:0000313" key="2">
    <source>
        <dbReference type="EMBL" id="TVU04429.1"/>
    </source>
</evidence>
<comment type="caution">
    <text evidence="2">The sequence shown here is derived from an EMBL/GenBank/DDBJ whole genome shotgun (WGS) entry which is preliminary data.</text>
</comment>
<protein>
    <submittedName>
        <fullName evidence="2">Uncharacterized protein</fullName>
    </submittedName>
</protein>
<feature type="compositionally biased region" description="Polar residues" evidence="1">
    <location>
        <begin position="162"/>
        <end position="178"/>
    </location>
</feature>
<proteinExistence type="predicted"/>
<dbReference type="PANTHER" id="PTHR33170:SF50">
    <property type="entry name" value="DUF4283 DOMAIN-CONTAINING PROTEIN"/>
    <property type="match status" value="1"/>
</dbReference>
<accession>A0A5J9SZB5</accession>
<feature type="region of interest" description="Disordered" evidence="1">
    <location>
        <begin position="149"/>
        <end position="318"/>
    </location>
</feature>